<evidence type="ECO:0000313" key="3">
    <source>
        <dbReference type="EMBL" id="EFO97410.1"/>
    </source>
</evidence>
<feature type="transmembrane region" description="Helical" evidence="2">
    <location>
        <begin position="20"/>
        <end position="47"/>
    </location>
</feature>
<dbReference type="OMA" id="INMGICL"/>
<keyword evidence="2" id="KW-0812">Transmembrane</keyword>
<organism evidence="4">
    <name type="scientific">Caenorhabditis remanei</name>
    <name type="common">Caenorhabditis vulgaris</name>
    <dbReference type="NCBI Taxonomy" id="31234"/>
    <lineage>
        <taxon>Eukaryota</taxon>
        <taxon>Metazoa</taxon>
        <taxon>Ecdysozoa</taxon>
        <taxon>Nematoda</taxon>
        <taxon>Chromadorea</taxon>
        <taxon>Rhabditida</taxon>
        <taxon>Rhabditina</taxon>
        <taxon>Rhabditomorpha</taxon>
        <taxon>Rhabditoidea</taxon>
        <taxon>Rhabditidae</taxon>
        <taxon>Peloderinae</taxon>
        <taxon>Caenorhabditis</taxon>
    </lineage>
</organism>
<dbReference type="KEGG" id="crq:GCK72_023409"/>
<dbReference type="AlphaFoldDB" id="E3MAK9"/>
<sequence>MVFKFSHDRHSVGFGLHQGINMGICLILTAIVAIAAVLACMLLLICIKFATDRDARREARKRALSASNEQKKVDGDVASAVSGHTTTTSNAEERAGLTKVLITDENED</sequence>
<dbReference type="InParanoid" id="E3MAK9"/>
<feature type="region of interest" description="Disordered" evidence="1">
    <location>
        <begin position="61"/>
        <end position="108"/>
    </location>
</feature>
<evidence type="ECO:0000313" key="4">
    <source>
        <dbReference type="Proteomes" id="UP000008281"/>
    </source>
</evidence>
<dbReference type="Proteomes" id="UP000008281">
    <property type="component" value="Unassembled WGS sequence"/>
</dbReference>
<dbReference type="GeneID" id="9809183"/>
<dbReference type="RefSeq" id="XP_003106804.2">
    <property type="nucleotide sequence ID" value="XM_003106756.2"/>
</dbReference>
<dbReference type="FunCoup" id="E3MAK9">
    <property type="interactions" value="1872"/>
</dbReference>
<keyword evidence="2" id="KW-1133">Transmembrane helix</keyword>
<evidence type="ECO:0000256" key="1">
    <source>
        <dbReference type="SAM" id="MobiDB-lite"/>
    </source>
</evidence>
<keyword evidence="4" id="KW-1185">Reference proteome</keyword>
<dbReference type="eggNOG" id="ENOG502TGUU">
    <property type="taxonomic scope" value="Eukaryota"/>
</dbReference>
<proteinExistence type="predicted"/>
<evidence type="ECO:0000256" key="2">
    <source>
        <dbReference type="SAM" id="Phobius"/>
    </source>
</evidence>
<dbReference type="CTD" id="9809183"/>
<protein>
    <submittedName>
        <fullName evidence="3">Uncharacterized protein</fullName>
    </submittedName>
</protein>
<accession>E3MAK9</accession>
<reference evidence="3" key="1">
    <citation type="submission" date="2007-07" db="EMBL/GenBank/DDBJ databases">
        <title>PCAP assembly of the Caenorhabditis remanei genome.</title>
        <authorList>
            <consortium name="The Caenorhabditis remanei Sequencing Consortium"/>
            <person name="Wilson R.K."/>
        </authorList>
    </citation>
    <scope>NUCLEOTIDE SEQUENCE [LARGE SCALE GENOMIC DNA]</scope>
    <source>
        <strain evidence="3">PB4641</strain>
    </source>
</reference>
<keyword evidence="2" id="KW-0472">Membrane</keyword>
<gene>
    <name evidence="3" type="ORF">CRE_16709</name>
</gene>
<name>E3MAK9_CAERE</name>
<dbReference type="EMBL" id="DS268432">
    <property type="protein sequence ID" value="EFO97410.1"/>
    <property type="molecule type" value="Genomic_DNA"/>
</dbReference>
<dbReference type="HOGENOM" id="CLU_168480_0_0_1"/>